<evidence type="ECO:0000313" key="2">
    <source>
        <dbReference type="Proteomes" id="UP000694701"/>
    </source>
</evidence>
<organism evidence="1 2">
    <name type="scientific">Cyprinus carpio</name>
    <name type="common">Common carp</name>
    <dbReference type="NCBI Taxonomy" id="7962"/>
    <lineage>
        <taxon>Eukaryota</taxon>
        <taxon>Metazoa</taxon>
        <taxon>Chordata</taxon>
        <taxon>Craniata</taxon>
        <taxon>Vertebrata</taxon>
        <taxon>Euteleostomi</taxon>
        <taxon>Actinopterygii</taxon>
        <taxon>Neopterygii</taxon>
        <taxon>Teleostei</taxon>
        <taxon>Ostariophysi</taxon>
        <taxon>Cypriniformes</taxon>
        <taxon>Cyprinidae</taxon>
        <taxon>Cyprininae</taxon>
        <taxon>Cyprinus</taxon>
    </lineage>
</organism>
<name>A0A8C2KIC3_CYPCA</name>
<dbReference type="InterPro" id="IPR004244">
    <property type="entry name" value="Transposase_22"/>
</dbReference>
<reference evidence="1" key="1">
    <citation type="submission" date="2025-08" db="UniProtKB">
        <authorList>
            <consortium name="Ensembl"/>
        </authorList>
    </citation>
    <scope>IDENTIFICATION</scope>
</reference>
<accession>A0A8C2KIC3</accession>
<dbReference type="Gene3D" id="3.30.250.20">
    <property type="entry name" value="L1 transposable element, C-terminal domain"/>
    <property type="match status" value="1"/>
</dbReference>
<evidence type="ECO:0000313" key="1">
    <source>
        <dbReference type="Ensembl" id="ENSCCRP00020108114.1"/>
    </source>
</evidence>
<dbReference type="InterPro" id="IPR042566">
    <property type="entry name" value="L1_C"/>
</dbReference>
<protein>
    <submittedName>
        <fullName evidence="1">Uncharacterized protein</fullName>
    </submittedName>
</protein>
<proteinExistence type="predicted"/>
<sequence>MEQVEGWAEEATEALCTCLEQQRKLQIKVLDLESRSRRNNMRVFGVPEGQEGDSVTQFIEKLLRTSPRAIIVNFLEFSTKVMILREVWKKGRIQVGTAFIHFDHDYAPEIVKRRREYNTIKKILKDKGIRFQTLFTNMRIHWETDVCTYSSAREVYKELKRRGFQQEHDKF</sequence>
<dbReference type="Proteomes" id="UP000694701">
    <property type="component" value="Unplaced"/>
</dbReference>
<dbReference type="Ensembl" id="ENSCCRT00020118105.1">
    <property type="protein sequence ID" value="ENSCCRP00020108114.1"/>
    <property type="gene ID" value="ENSCCRG00020049283.1"/>
</dbReference>
<dbReference type="AlphaFoldDB" id="A0A8C2KIC3"/>
<dbReference type="PANTHER" id="PTHR11505">
    <property type="entry name" value="L1 TRANSPOSABLE ELEMENT-RELATED"/>
    <property type="match status" value="1"/>
</dbReference>
<dbReference type="Gene3D" id="3.30.70.1820">
    <property type="entry name" value="L1 transposable element, RRM domain"/>
    <property type="match status" value="1"/>
</dbReference>